<keyword evidence="4" id="KW-0187">Copper transport</keyword>
<dbReference type="InParanoid" id="D8U7G5"/>
<evidence type="ECO:0000256" key="2">
    <source>
        <dbReference type="ARBA" id="ARBA00006921"/>
    </source>
</evidence>
<dbReference type="AlphaFoldDB" id="D8U7G5"/>
<dbReference type="GeneID" id="9625041"/>
<feature type="transmembrane region" description="Helical" evidence="7">
    <location>
        <begin position="434"/>
        <end position="453"/>
    </location>
</feature>
<keyword evidence="4" id="KW-0406">Ion transport</keyword>
<keyword evidence="3 7" id="KW-0812">Transmembrane</keyword>
<evidence type="ECO:0000256" key="3">
    <source>
        <dbReference type="ARBA" id="ARBA00022692"/>
    </source>
</evidence>
<evidence type="ECO:0000313" key="9">
    <source>
        <dbReference type="Proteomes" id="UP000001058"/>
    </source>
</evidence>
<sequence>MYRLCRNETLEPPISYALCDTWRIASSLCSDDPNIVNSIGLCGQLQAAFSSASEFRRCMNPYMLNRTSKVLELALDACGRMDGPYYSYNPTQMLGCEECTPQSCPDPLVSYCEGCYSMDMGNCSAFFAFCEIDAPLHGDGAAFLCLRPEYRKTAPAPPRPPSPPPEPPYCGSYEYPSENITADVNSLCKDMPYMPGCTIQSACKAGKVTGTFCRPMTLLATICADMPGMSGCKSYMQLCRNTSVVRQCAQFPAIPGLPTTNVARKAVLDMCGSMDMVQCENCTRLSCNIDFIGGMSSMCTEMPYMVGCDVYAACTSASDIPSMLMFFHQRTRELLLFRTWMPKTTGEAVGSFIAITTMSFTAVALRTAQFIMATAAAAGRLGPLGPPPAEVRPGLWWLPSGGQALQNLLSSVFTLVVTTLDLFAMLIAMTFNGAYFAAVVLGYSLGTLLLGHLRDNYQRRVGAPAGAPTNADVEVCCGAAVPPVSVAPNGTVSADRVTTNGVAAAEKVTTNGVAAAALNGAAEKRRTSLNGGGAVALHESESVRKSGFSVL</sequence>
<dbReference type="OrthoDB" id="73901at2759"/>
<dbReference type="STRING" id="3068.D8U7G5"/>
<dbReference type="RefSeq" id="XP_002954655.1">
    <property type="nucleotide sequence ID" value="XM_002954609.1"/>
</dbReference>
<keyword evidence="5 7" id="KW-1133">Transmembrane helix</keyword>
<dbReference type="GO" id="GO:0016020">
    <property type="term" value="C:membrane"/>
    <property type="evidence" value="ECO:0007669"/>
    <property type="project" value="UniProtKB-SubCell"/>
</dbReference>
<dbReference type="PANTHER" id="PTHR12483:SF115">
    <property type="entry name" value="COPPER TRANSPORT PROTEIN"/>
    <property type="match status" value="1"/>
</dbReference>
<evidence type="ECO:0000256" key="1">
    <source>
        <dbReference type="ARBA" id="ARBA00004370"/>
    </source>
</evidence>
<dbReference type="Pfam" id="PF04145">
    <property type="entry name" value="Ctr"/>
    <property type="match status" value="1"/>
</dbReference>
<evidence type="ECO:0000313" key="8">
    <source>
        <dbReference type="EMBL" id="EFJ44296.1"/>
    </source>
</evidence>
<feature type="transmembrane region" description="Helical" evidence="7">
    <location>
        <begin position="408"/>
        <end position="428"/>
    </location>
</feature>
<keyword evidence="6 7" id="KW-0472">Membrane</keyword>
<comment type="similarity">
    <text evidence="2">Belongs to the copper transporter (Ctr) (TC 1.A.56) family. SLC31A subfamily.</text>
</comment>
<dbReference type="KEGG" id="vcn:VOLCADRAFT_121329"/>
<gene>
    <name evidence="8" type="ORF">VOLCADRAFT_121329</name>
</gene>
<proteinExistence type="inferred from homology"/>
<accession>D8U7G5</accession>
<dbReference type="EMBL" id="GL378365">
    <property type="protein sequence ID" value="EFJ44296.1"/>
    <property type="molecule type" value="Genomic_DNA"/>
</dbReference>
<name>D8U7G5_VOLCA</name>
<dbReference type="Proteomes" id="UP000001058">
    <property type="component" value="Unassembled WGS sequence"/>
</dbReference>
<keyword evidence="4" id="KW-0186">Copper</keyword>
<dbReference type="eggNOG" id="ENOG502S14K">
    <property type="taxonomic scope" value="Eukaryota"/>
</dbReference>
<evidence type="ECO:0000256" key="5">
    <source>
        <dbReference type="ARBA" id="ARBA00022989"/>
    </source>
</evidence>
<dbReference type="InterPro" id="IPR007274">
    <property type="entry name" value="Cop_transporter"/>
</dbReference>
<evidence type="ECO:0000256" key="4">
    <source>
        <dbReference type="ARBA" id="ARBA00022796"/>
    </source>
</evidence>
<keyword evidence="4" id="KW-0813">Transport</keyword>
<dbReference type="GO" id="GO:0005375">
    <property type="term" value="F:copper ion transmembrane transporter activity"/>
    <property type="evidence" value="ECO:0007669"/>
    <property type="project" value="InterPro"/>
</dbReference>
<reference evidence="8 9" key="1">
    <citation type="journal article" date="2010" name="Science">
        <title>Genomic analysis of organismal complexity in the multicellular green alga Volvox carteri.</title>
        <authorList>
            <person name="Prochnik S.E."/>
            <person name="Umen J."/>
            <person name="Nedelcu A.M."/>
            <person name="Hallmann A."/>
            <person name="Miller S.M."/>
            <person name="Nishii I."/>
            <person name="Ferris P."/>
            <person name="Kuo A."/>
            <person name="Mitros T."/>
            <person name="Fritz-Laylin L.K."/>
            <person name="Hellsten U."/>
            <person name="Chapman J."/>
            <person name="Simakov O."/>
            <person name="Rensing S.A."/>
            <person name="Terry A."/>
            <person name="Pangilinan J."/>
            <person name="Kapitonov V."/>
            <person name="Jurka J."/>
            <person name="Salamov A."/>
            <person name="Shapiro H."/>
            <person name="Schmutz J."/>
            <person name="Grimwood J."/>
            <person name="Lindquist E."/>
            <person name="Lucas S."/>
            <person name="Grigoriev I.V."/>
            <person name="Schmitt R."/>
            <person name="Kirk D."/>
            <person name="Rokhsar D.S."/>
        </authorList>
    </citation>
    <scope>NUCLEOTIDE SEQUENCE [LARGE SCALE GENOMIC DNA]</scope>
    <source>
        <strain evidence="9">f. Nagariensis / Eve</strain>
    </source>
</reference>
<keyword evidence="9" id="KW-1185">Reference proteome</keyword>
<dbReference type="PANTHER" id="PTHR12483">
    <property type="entry name" value="SOLUTE CARRIER FAMILY 31 COPPER TRANSPORTERS"/>
    <property type="match status" value="1"/>
</dbReference>
<comment type="subcellular location">
    <subcellularLocation>
        <location evidence="1">Membrane</location>
    </subcellularLocation>
</comment>
<evidence type="ECO:0000256" key="7">
    <source>
        <dbReference type="SAM" id="Phobius"/>
    </source>
</evidence>
<organism evidence="9">
    <name type="scientific">Volvox carteri f. nagariensis</name>
    <dbReference type="NCBI Taxonomy" id="3068"/>
    <lineage>
        <taxon>Eukaryota</taxon>
        <taxon>Viridiplantae</taxon>
        <taxon>Chlorophyta</taxon>
        <taxon>core chlorophytes</taxon>
        <taxon>Chlorophyceae</taxon>
        <taxon>CS clade</taxon>
        <taxon>Chlamydomonadales</taxon>
        <taxon>Volvocaceae</taxon>
        <taxon>Volvox</taxon>
    </lineage>
</organism>
<evidence type="ECO:0000256" key="6">
    <source>
        <dbReference type="ARBA" id="ARBA00023136"/>
    </source>
</evidence>
<protein>
    <submittedName>
        <fullName evidence="8">CTR type copper ion transporter</fullName>
    </submittedName>
</protein>